<gene>
    <name evidence="3" type="ORF">ACFQ4O_04455</name>
</gene>
<dbReference type="Gene3D" id="3.40.50.1110">
    <property type="entry name" value="SGNH hydrolase"/>
    <property type="match status" value="1"/>
</dbReference>
<organism evidence="3 4">
    <name type="scientific">Methylopila musalis</name>
    <dbReference type="NCBI Taxonomy" id="1134781"/>
    <lineage>
        <taxon>Bacteria</taxon>
        <taxon>Pseudomonadati</taxon>
        <taxon>Pseudomonadota</taxon>
        <taxon>Alphaproteobacteria</taxon>
        <taxon>Hyphomicrobiales</taxon>
        <taxon>Methylopilaceae</taxon>
        <taxon>Methylopila</taxon>
    </lineage>
</organism>
<dbReference type="RefSeq" id="WP_378774445.1">
    <property type="nucleotide sequence ID" value="NZ_JBHTMX010000019.1"/>
</dbReference>
<dbReference type="CDD" id="cd01846">
    <property type="entry name" value="fatty_acyltransferase_like"/>
    <property type="match status" value="1"/>
</dbReference>
<keyword evidence="1 3" id="KW-0378">Hydrolase</keyword>
<dbReference type="InterPro" id="IPR001087">
    <property type="entry name" value="GDSL"/>
</dbReference>
<dbReference type="PANTHER" id="PTHR45648">
    <property type="entry name" value="GDSL LIPASE/ACYLHYDROLASE FAMILY PROTEIN (AFU_ORTHOLOGUE AFUA_4G14700)"/>
    <property type="match status" value="1"/>
</dbReference>
<feature type="chain" id="PRO_5047344347" evidence="2">
    <location>
        <begin position="26"/>
        <end position="308"/>
    </location>
</feature>
<evidence type="ECO:0000256" key="1">
    <source>
        <dbReference type="ARBA" id="ARBA00022801"/>
    </source>
</evidence>
<keyword evidence="2" id="KW-0732">Signal</keyword>
<dbReference type="InterPro" id="IPR051058">
    <property type="entry name" value="GDSL_Est/Lipase"/>
</dbReference>
<dbReference type="GO" id="GO:0016787">
    <property type="term" value="F:hydrolase activity"/>
    <property type="evidence" value="ECO:0007669"/>
    <property type="project" value="UniProtKB-KW"/>
</dbReference>
<name>A0ABW3Z4U8_9HYPH</name>
<feature type="signal peptide" evidence="2">
    <location>
        <begin position="1"/>
        <end position="25"/>
    </location>
</feature>
<dbReference type="Proteomes" id="UP001597171">
    <property type="component" value="Unassembled WGS sequence"/>
</dbReference>
<dbReference type="Pfam" id="PF00657">
    <property type="entry name" value="Lipase_GDSL"/>
    <property type="match status" value="1"/>
</dbReference>
<evidence type="ECO:0000256" key="2">
    <source>
        <dbReference type="SAM" id="SignalP"/>
    </source>
</evidence>
<keyword evidence="4" id="KW-1185">Reference proteome</keyword>
<reference evidence="4" key="1">
    <citation type="journal article" date="2019" name="Int. J. Syst. Evol. Microbiol.">
        <title>The Global Catalogue of Microorganisms (GCM) 10K type strain sequencing project: providing services to taxonomists for standard genome sequencing and annotation.</title>
        <authorList>
            <consortium name="The Broad Institute Genomics Platform"/>
            <consortium name="The Broad Institute Genome Sequencing Center for Infectious Disease"/>
            <person name="Wu L."/>
            <person name="Ma J."/>
        </authorList>
    </citation>
    <scope>NUCLEOTIDE SEQUENCE [LARGE SCALE GENOMIC DNA]</scope>
    <source>
        <strain evidence="4">CCUG 61696</strain>
    </source>
</reference>
<dbReference type="PANTHER" id="PTHR45648:SF22">
    <property type="entry name" value="GDSL LIPASE_ACYLHYDROLASE FAMILY PROTEIN (AFU_ORTHOLOGUE AFUA_4G14700)"/>
    <property type="match status" value="1"/>
</dbReference>
<evidence type="ECO:0000313" key="4">
    <source>
        <dbReference type="Proteomes" id="UP001597171"/>
    </source>
</evidence>
<accession>A0ABW3Z4U8</accession>
<dbReference type="InterPro" id="IPR036514">
    <property type="entry name" value="SGNH_hydro_sf"/>
</dbReference>
<proteinExistence type="predicted"/>
<evidence type="ECO:0000313" key="3">
    <source>
        <dbReference type="EMBL" id="MFD1331242.1"/>
    </source>
</evidence>
<sequence>MTLATLLRRVALGALIAAAPLSARAAEPFSQLVAFSGALTDTGNFASEKGDYPAPFYNNRNANGPLAIDVLAKRLGLKADASLHLAGKQGGTNFAVSDALAGGAGAHDLPKQVDAYLARNDGKADPKALHFLFIGGNDVVLAVQTMDDRAAEKILDDAVTGIETAMGRLQDAGAKTIFAPDFIDIGHAPIVKKFGPEATKRATRLSALYNQKFDVMLDRVQKDAKFELVRWRFGDFVNGLIAHGPEFGLTNVDGVCLDDKAACDPEKYVFLTGEYPTAKVHELVGSAMAIAVLERGQRPPASSARPID</sequence>
<comment type="caution">
    <text evidence="3">The sequence shown here is derived from an EMBL/GenBank/DDBJ whole genome shotgun (WGS) entry which is preliminary data.</text>
</comment>
<dbReference type="EMBL" id="JBHTMX010000019">
    <property type="protein sequence ID" value="MFD1331242.1"/>
    <property type="molecule type" value="Genomic_DNA"/>
</dbReference>
<protein>
    <submittedName>
        <fullName evidence="3">SGNH/GDSL hydrolase family protein</fullName>
    </submittedName>
</protein>